<reference evidence="1" key="1">
    <citation type="submission" date="2023-07" db="EMBL/GenBank/DDBJ databases">
        <title>Sorghum-associated microbial communities from plants grown in Nebraska, USA.</title>
        <authorList>
            <person name="Schachtman D."/>
        </authorList>
    </citation>
    <scope>NUCLEOTIDE SEQUENCE</scope>
    <source>
        <strain evidence="1">BE330</strain>
    </source>
</reference>
<evidence type="ECO:0000313" key="1">
    <source>
        <dbReference type="EMBL" id="MDR6218347.1"/>
    </source>
</evidence>
<evidence type="ECO:0000313" key="2">
    <source>
        <dbReference type="Proteomes" id="UP001185331"/>
    </source>
</evidence>
<organism evidence="1 2">
    <name type="scientific">Deinococcus soli</name>
    <name type="common">ex Cha et al. 2016</name>
    <dbReference type="NCBI Taxonomy" id="1309411"/>
    <lineage>
        <taxon>Bacteria</taxon>
        <taxon>Thermotogati</taxon>
        <taxon>Deinococcota</taxon>
        <taxon>Deinococci</taxon>
        <taxon>Deinococcales</taxon>
        <taxon>Deinococcaceae</taxon>
        <taxon>Deinococcus</taxon>
    </lineage>
</organism>
<gene>
    <name evidence="1" type="ORF">J2Y00_001910</name>
</gene>
<dbReference type="Proteomes" id="UP001185331">
    <property type="component" value="Unassembled WGS sequence"/>
</dbReference>
<proteinExistence type="predicted"/>
<accession>A0AAE4BMC0</accession>
<dbReference type="AlphaFoldDB" id="A0AAE4BMC0"/>
<name>A0AAE4BMC0_9DEIO</name>
<dbReference type="EMBL" id="JAVDQK010000004">
    <property type="protein sequence ID" value="MDR6218347.1"/>
    <property type="molecule type" value="Genomic_DNA"/>
</dbReference>
<comment type="caution">
    <text evidence="1">The sequence shown here is derived from an EMBL/GenBank/DDBJ whole genome shotgun (WGS) entry which is preliminary data.</text>
</comment>
<protein>
    <submittedName>
        <fullName evidence="1">Uncharacterized protein</fullName>
    </submittedName>
</protein>
<dbReference type="RefSeq" id="WP_309854753.1">
    <property type="nucleotide sequence ID" value="NZ_JAVDQJ010000005.1"/>
</dbReference>
<sequence length="101" mass="11777">MREHTYEEKGRVGPVTVTVYRDLYRAVVIFAGRGALESVEELATHTYDKFLSHLGDNVQWVVRDGRHTVWVFMQRQRGRFTRPVQVHASDEDVQHDIACLH</sequence>